<dbReference type="PATRIC" id="fig|276.5.peg.1746"/>
<proteinExistence type="inferred from homology"/>
<evidence type="ECO:0000259" key="3">
    <source>
        <dbReference type="Pfam" id="PF02397"/>
    </source>
</evidence>
<dbReference type="Pfam" id="PF02397">
    <property type="entry name" value="Bac_transf"/>
    <property type="match status" value="1"/>
</dbReference>
<dbReference type="OrthoDB" id="9808602at2"/>
<gene>
    <name evidence="4" type="ORF">THFILI_00100</name>
</gene>
<dbReference type="InterPro" id="IPR003362">
    <property type="entry name" value="Bact_transf"/>
</dbReference>
<dbReference type="GO" id="GO:0016780">
    <property type="term" value="F:phosphotransferase activity, for other substituted phosphate groups"/>
    <property type="evidence" value="ECO:0007669"/>
    <property type="project" value="TreeGrafter"/>
</dbReference>
<dbReference type="AlphaFoldDB" id="A0A0A2X890"/>
<name>A0A0A2X890_THEFI</name>
<protein>
    <submittedName>
        <fullName evidence="4">Glycosyl transferase</fullName>
    </submittedName>
</protein>
<organism evidence="4 5">
    <name type="scientific">Thermus filiformis</name>
    <dbReference type="NCBI Taxonomy" id="276"/>
    <lineage>
        <taxon>Bacteria</taxon>
        <taxon>Thermotogati</taxon>
        <taxon>Deinococcota</taxon>
        <taxon>Deinococci</taxon>
        <taxon>Thermales</taxon>
        <taxon>Thermaceae</taxon>
        <taxon>Thermus</taxon>
    </lineage>
</organism>
<comment type="similarity">
    <text evidence="1">Belongs to the bacterial sugar transferase family.</text>
</comment>
<keyword evidence="4" id="KW-0808">Transferase</keyword>
<feature type="transmembrane region" description="Helical" evidence="2">
    <location>
        <begin position="80"/>
        <end position="101"/>
    </location>
</feature>
<reference evidence="4 5" key="1">
    <citation type="journal article" date="2015" name="Genome Announc.">
        <title>Draft Genome Sequence of the Thermophile Thermus filiformis ATCC 43280, Producer of Carotenoid-(Di)glucoside-Branched Fatty Acid (Di)esters and Source of Hyperthermostable Enzymes of Biotechnological Interest.</title>
        <authorList>
            <person name="Mandelli F."/>
            <person name="Oliveira Ramires B."/>
            <person name="Couger M.B."/>
            <person name="Paixao D.A."/>
            <person name="Camilo C.M."/>
            <person name="Polikarpov I."/>
            <person name="Prade R."/>
            <person name="Riano-Pachon D.M."/>
            <person name="Squina F.M."/>
        </authorList>
    </citation>
    <scope>NUCLEOTIDE SEQUENCE [LARGE SCALE GENOMIC DNA]</scope>
    <source>
        <strain evidence="4 5">ATCC 43280</strain>
    </source>
</reference>
<dbReference type="STRING" id="276.THFILI_00100"/>
<dbReference type="PANTHER" id="PTHR30576:SF0">
    <property type="entry name" value="UNDECAPRENYL-PHOSPHATE N-ACETYLGALACTOSAMINYL 1-PHOSPHATE TRANSFERASE-RELATED"/>
    <property type="match status" value="1"/>
</dbReference>
<feature type="domain" description="Bacterial sugar transferase" evidence="3">
    <location>
        <begin position="229"/>
        <end position="409"/>
    </location>
</feature>
<keyword evidence="2" id="KW-0472">Membrane</keyword>
<keyword evidence="5" id="KW-1185">Reference proteome</keyword>
<dbReference type="Proteomes" id="UP000030364">
    <property type="component" value="Unassembled WGS sequence"/>
</dbReference>
<keyword evidence="2" id="KW-1133">Transmembrane helix</keyword>
<keyword evidence="2" id="KW-0812">Transmembrane</keyword>
<accession>A0A0A2X890</accession>
<evidence type="ECO:0000256" key="2">
    <source>
        <dbReference type="SAM" id="Phobius"/>
    </source>
</evidence>
<dbReference type="PANTHER" id="PTHR30576">
    <property type="entry name" value="COLANIC BIOSYNTHESIS UDP-GLUCOSE LIPID CARRIER TRANSFERASE"/>
    <property type="match status" value="1"/>
</dbReference>
<dbReference type="EMBL" id="JPSL02000020">
    <property type="protein sequence ID" value="KGQ21449.1"/>
    <property type="molecule type" value="Genomic_DNA"/>
</dbReference>
<evidence type="ECO:0000313" key="5">
    <source>
        <dbReference type="Proteomes" id="UP000030364"/>
    </source>
</evidence>
<evidence type="ECO:0000256" key="1">
    <source>
        <dbReference type="ARBA" id="ARBA00006464"/>
    </source>
</evidence>
<feature type="transmembrane region" description="Helical" evidence="2">
    <location>
        <begin position="49"/>
        <end position="68"/>
    </location>
</feature>
<evidence type="ECO:0000313" key="4">
    <source>
        <dbReference type="EMBL" id="KGQ21449.1"/>
    </source>
</evidence>
<feature type="transmembrane region" description="Helical" evidence="2">
    <location>
        <begin position="234"/>
        <end position="257"/>
    </location>
</feature>
<comment type="caution">
    <text evidence="4">The sequence shown here is derived from an EMBL/GenBank/DDBJ whole genome shotgun (WGS) entry which is preliminary data.</text>
</comment>
<feature type="transmembrane region" description="Helical" evidence="2">
    <location>
        <begin position="20"/>
        <end position="43"/>
    </location>
</feature>
<sequence>MWAMRVLEIQLPYRLVKPRAFPRVLLGLSLVPALVAGLIVFGFPPWQGGVLGLVLLTALAHLLAFFSTDRMARYPGGREAWGLVAFNLLLFTLLLIAFLALGRLYYSRAYLLLSTLLAFPLLLLYLRLLPPVRLALVPGGLSDRLGEVLGGAFRPLEDLEAAEGVVADLHHLDPRALPVLAEASLRGLPILHAGLVYEGCTGRVPLEPPFGEGLMALAAKDLGLYPLFKRTFEVGLVLLFSPLILLLFLLVALLVYLDLGRPVLFAQERVGLGGRPFFAYKFRTMRGRPREGAYAGEEEGRITPLGRFLRRYRLDELPQFWNVLKGDMSLIGPRPEQRVLAEAYARENPLYALRHTVHPGLTGWAQVEQGYAQGKEETWVKLSYDLYYIKHLSFWLDLRILFKTLWVILTGFGAK</sequence>
<feature type="transmembrane region" description="Helical" evidence="2">
    <location>
        <begin position="107"/>
        <end position="126"/>
    </location>
</feature>